<sequence>MIDYTLWEVIENGATLPITYVVEGVTKEMPITTAEENAQRRLEVKARSTLIMAIPDEHQLKFKSIKDAKQLSEAVEKRFGRNAVTKKTQRNLLKQQFENFSVPSLELSQEDVNQKLLRSLSPEWNTHVVMWRNKANLDTISMDDLYNNLKVYEPEVKVVCSSNSNTQNIAFLSLTNSSTNGAVNTTQAVNNANEVSTTSTQVNVAFFTTVDNLNDMEEIDLRWQMAMLTMTPRRFLKKTRRKLTINGNETLGFDMSKVKCYNCYKRGHFSKECRASRNQDNKYKESTRRSVSVETPAFTALVSCDGLGGYDWSDQAEEGPNYALMAYTSSTSDSKISNASTCSKTCLETVKLHCQIVGNCKKGLGYENYNAVLPPYKGNFMPPTPNLSYTSLDEFAIKHVAENVKAKSSEEETKAVRKNTDAPIIEE</sequence>
<keyword evidence="1" id="KW-0862">Zinc</keyword>
<evidence type="ECO:0000256" key="2">
    <source>
        <dbReference type="SAM" id="MobiDB-lite"/>
    </source>
</evidence>
<dbReference type="AlphaFoldDB" id="A0A6L2MN98"/>
<feature type="compositionally biased region" description="Basic and acidic residues" evidence="2">
    <location>
        <begin position="408"/>
        <end position="420"/>
    </location>
</feature>
<dbReference type="GO" id="GO:0003676">
    <property type="term" value="F:nucleic acid binding"/>
    <property type="evidence" value="ECO:0007669"/>
    <property type="project" value="InterPro"/>
</dbReference>
<keyword evidence="1" id="KW-0863">Zinc-finger</keyword>
<dbReference type="GO" id="GO:0008270">
    <property type="term" value="F:zinc ion binding"/>
    <property type="evidence" value="ECO:0007669"/>
    <property type="project" value="UniProtKB-KW"/>
</dbReference>
<protein>
    <submittedName>
        <fullName evidence="4">Ribonuclease H-like domain-containing protein</fullName>
    </submittedName>
</protein>
<keyword evidence="1" id="KW-0479">Metal-binding</keyword>
<dbReference type="InterPro" id="IPR036875">
    <property type="entry name" value="Znf_CCHC_sf"/>
</dbReference>
<proteinExistence type="predicted"/>
<evidence type="ECO:0000259" key="3">
    <source>
        <dbReference type="PROSITE" id="PS50158"/>
    </source>
</evidence>
<evidence type="ECO:0000256" key="1">
    <source>
        <dbReference type="PROSITE-ProRule" id="PRU00047"/>
    </source>
</evidence>
<feature type="domain" description="CCHC-type" evidence="3">
    <location>
        <begin position="259"/>
        <end position="274"/>
    </location>
</feature>
<accession>A0A6L2MN98</accession>
<dbReference type="Pfam" id="PF00098">
    <property type="entry name" value="zf-CCHC"/>
    <property type="match status" value="1"/>
</dbReference>
<organism evidence="4">
    <name type="scientific">Tanacetum cinerariifolium</name>
    <name type="common">Dalmatian daisy</name>
    <name type="synonym">Chrysanthemum cinerariifolium</name>
    <dbReference type="NCBI Taxonomy" id="118510"/>
    <lineage>
        <taxon>Eukaryota</taxon>
        <taxon>Viridiplantae</taxon>
        <taxon>Streptophyta</taxon>
        <taxon>Embryophyta</taxon>
        <taxon>Tracheophyta</taxon>
        <taxon>Spermatophyta</taxon>
        <taxon>Magnoliopsida</taxon>
        <taxon>eudicotyledons</taxon>
        <taxon>Gunneridae</taxon>
        <taxon>Pentapetalae</taxon>
        <taxon>asterids</taxon>
        <taxon>campanulids</taxon>
        <taxon>Asterales</taxon>
        <taxon>Asteraceae</taxon>
        <taxon>Asteroideae</taxon>
        <taxon>Anthemideae</taxon>
        <taxon>Anthemidinae</taxon>
        <taxon>Tanacetum</taxon>
    </lineage>
</organism>
<reference evidence="4" key="1">
    <citation type="journal article" date="2019" name="Sci. Rep.">
        <title>Draft genome of Tanacetum cinerariifolium, the natural source of mosquito coil.</title>
        <authorList>
            <person name="Yamashiro T."/>
            <person name="Shiraishi A."/>
            <person name="Satake H."/>
            <person name="Nakayama K."/>
        </authorList>
    </citation>
    <scope>NUCLEOTIDE SEQUENCE</scope>
</reference>
<comment type="caution">
    <text evidence="4">The sequence shown here is derived from an EMBL/GenBank/DDBJ whole genome shotgun (WGS) entry which is preliminary data.</text>
</comment>
<dbReference type="SUPFAM" id="SSF57756">
    <property type="entry name" value="Retrovirus zinc finger-like domains"/>
    <property type="match status" value="1"/>
</dbReference>
<dbReference type="InterPro" id="IPR001878">
    <property type="entry name" value="Znf_CCHC"/>
</dbReference>
<name>A0A6L2MN98_TANCI</name>
<evidence type="ECO:0000313" key="4">
    <source>
        <dbReference type="EMBL" id="GEU75418.1"/>
    </source>
</evidence>
<dbReference type="Gene3D" id="4.10.60.10">
    <property type="entry name" value="Zinc finger, CCHC-type"/>
    <property type="match status" value="1"/>
</dbReference>
<gene>
    <name evidence="4" type="ORF">Tci_047396</name>
</gene>
<feature type="region of interest" description="Disordered" evidence="2">
    <location>
        <begin position="408"/>
        <end position="427"/>
    </location>
</feature>
<dbReference type="SMART" id="SM00343">
    <property type="entry name" value="ZnF_C2HC"/>
    <property type="match status" value="1"/>
</dbReference>
<dbReference type="PROSITE" id="PS50158">
    <property type="entry name" value="ZF_CCHC"/>
    <property type="match status" value="1"/>
</dbReference>
<dbReference type="EMBL" id="BKCJ010007078">
    <property type="protein sequence ID" value="GEU75418.1"/>
    <property type="molecule type" value="Genomic_DNA"/>
</dbReference>